<dbReference type="SUPFAM" id="SSF53955">
    <property type="entry name" value="Lysozyme-like"/>
    <property type="match status" value="1"/>
</dbReference>
<dbReference type="EMBL" id="JBBPCC010000011">
    <property type="protein sequence ID" value="MEK8129685.1"/>
    <property type="molecule type" value="Genomic_DNA"/>
</dbReference>
<proteinExistence type="predicted"/>
<feature type="domain" description="Transglycosylase SLT" evidence="2">
    <location>
        <begin position="99"/>
        <end position="197"/>
    </location>
</feature>
<feature type="compositionally biased region" description="Low complexity" evidence="1">
    <location>
        <begin position="57"/>
        <end position="82"/>
    </location>
</feature>
<dbReference type="PANTHER" id="PTHR37423">
    <property type="entry name" value="SOLUBLE LYTIC MUREIN TRANSGLYCOSYLASE-RELATED"/>
    <property type="match status" value="1"/>
</dbReference>
<organism evidence="3 4">
    <name type="scientific">Paenibacillus filicis</name>
    <dbReference type="NCBI Taxonomy" id="669464"/>
    <lineage>
        <taxon>Bacteria</taxon>
        <taxon>Bacillati</taxon>
        <taxon>Bacillota</taxon>
        <taxon>Bacilli</taxon>
        <taxon>Bacillales</taxon>
        <taxon>Paenibacillaceae</taxon>
        <taxon>Paenibacillus</taxon>
    </lineage>
</organism>
<dbReference type="RefSeq" id="WP_341416803.1">
    <property type="nucleotide sequence ID" value="NZ_JBBPCC010000011.1"/>
</dbReference>
<dbReference type="Pfam" id="PF01464">
    <property type="entry name" value="SLT"/>
    <property type="match status" value="1"/>
</dbReference>
<comment type="caution">
    <text evidence="3">The sequence shown here is derived from an EMBL/GenBank/DDBJ whole genome shotgun (WGS) entry which is preliminary data.</text>
</comment>
<evidence type="ECO:0000313" key="4">
    <source>
        <dbReference type="Proteomes" id="UP001469365"/>
    </source>
</evidence>
<feature type="region of interest" description="Disordered" evidence="1">
    <location>
        <begin position="57"/>
        <end position="86"/>
    </location>
</feature>
<protein>
    <submittedName>
        <fullName evidence="3">Lytic transglycosylase domain-containing protein</fullName>
    </submittedName>
</protein>
<evidence type="ECO:0000259" key="2">
    <source>
        <dbReference type="Pfam" id="PF01464"/>
    </source>
</evidence>
<sequence>MTIKVDTTDPKVLSQLQSRVGSKTHPAVSGESEGQTGAATEEFVNVLDKLLATQAAQQQAAQHRSPATAASPGSSPTAAWGAYRPSFLEPSKPTEYESLIQEASQTYGVDSSLIKAVIQAESAFNSNAVSRAGAKGLMQLMDETGAGLGVTNPYDPAQNIAGGTRYLSNLLMRYNGNQSVALAAYNAGPGRLDRLGISTDQQLNDKLQWLPTETQQYVRKVQQLQTDFLTY</sequence>
<keyword evidence="4" id="KW-1185">Reference proteome</keyword>
<dbReference type="CDD" id="cd16896">
    <property type="entry name" value="LT_Slt70-like"/>
    <property type="match status" value="1"/>
</dbReference>
<evidence type="ECO:0000313" key="3">
    <source>
        <dbReference type="EMBL" id="MEK8129685.1"/>
    </source>
</evidence>
<dbReference type="InterPro" id="IPR023346">
    <property type="entry name" value="Lysozyme-like_dom_sf"/>
</dbReference>
<dbReference type="InterPro" id="IPR008258">
    <property type="entry name" value="Transglycosylase_SLT_dom_1"/>
</dbReference>
<evidence type="ECO:0000256" key="1">
    <source>
        <dbReference type="SAM" id="MobiDB-lite"/>
    </source>
</evidence>
<gene>
    <name evidence="3" type="ORF">WMW72_17405</name>
</gene>
<feature type="region of interest" description="Disordered" evidence="1">
    <location>
        <begin position="17"/>
        <end position="36"/>
    </location>
</feature>
<reference evidence="3 4" key="1">
    <citation type="submission" date="2024-04" db="EMBL/GenBank/DDBJ databases">
        <title>draft genome sequnece of Paenibacillus filicis.</title>
        <authorList>
            <person name="Kim D.-U."/>
        </authorList>
    </citation>
    <scope>NUCLEOTIDE SEQUENCE [LARGE SCALE GENOMIC DNA]</scope>
    <source>
        <strain evidence="3 4">KACC14197</strain>
    </source>
</reference>
<name>A0ABU9DLF1_9BACL</name>
<dbReference type="PANTHER" id="PTHR37423:SF2">
    <property type="entry name" value="MEMBRANE-BOUND LYTIC MUREIN TRANSGLYCOSYLASE C"/>
    <property type="match status" value="1"/>
</dbReference>
<dbReference type="Gene3D" id="1.10.530.10">
    <property type="match status" value="1"/>
</dbReference>
<dbReference type="Proteomes" id="UP001469365">
    <property type="component" value="Unassembled WGS sequence"/>
</dbReference>
<accession>A0ABU9DLF1</accession>